<dbReference type="PANTHER" id="PTHR43004">
    <property type="entry name" value="TRK SYSTEM POTASSIUM UPTAKE PROTEIN"/>
    <property type="match status" value="1"/>
</dbReference>
<dbReference type="InterPro" id="IPR050641">
    <property type="entry name" value="RIFMO-like"/>
</dbReference>
<dbReference type="EMBL" id="BAAAQN010000025">
    <property type="protein sequence ID" value="GAA2037425.1"/>
    <property type="molecule type" value="Genomic_DNA"/>
</dbReference>
<reference evidence="6" key="1">
    <citation type="journal article" date="2019" name="Int. J. Syst. Evol. Microbiol.">
        <title>The Global Catalogue of Microorganisms (GCM) 10K type strain sequencing project: providing services to taxonomists for standard genome sequencing and annotation.</title>
        <authorList>
            <consortium name="The Broad Institute Genomics Platform"/>
            <consortium name="The Broad Institute Genome Sequencing Center for Infectious Disease"/>
            <person name="Wu L."/>
            <person name="Ma J."/>
        </authorList>
    </citation>
    <scope>NUCLEOTIDE SEQUENCE [LARGE SCALE GENOMIC DNA]</scope>
    <source>
        <strain evidence="6">JCM 16014</strain>
    </source>
</reference>
<dbReference type="InterPro" id="IPR036188">
    <property type="entry name" value="FAD/NAD-bd_sf"/>
</dbReference>
<dbReference type="PANTHER" id="PTHR43004:SF19">
    <property type="entry name" value="BINDING MONOOXYGENASE, PUTATIVE (JCVI)-RELATED"/>
    <property type="match status" value="1"/>
</dbReference>
<evidence type="ECO:0000313" key="6">
    <source>
        <dbReference type="Proteomes" id="UP001500751"/>
    </source>
</evidence>
<dbReference type="Gene3D" id="3.30.9.10">
    <property type="entry name" value="D-Amino Acid Oxidase, subunit A, domain 2"/>
    <property type="match status" value="1"/>
</dbReference>
<dbReference type="SUPFAM" id="SSF51905">
    <property type="entry name" value="FAD/NAD(P)-binding domain"/>
    <property type="match status" value="1"/>
</dbReference>
<dbReference type="Pfam" id="PF01494">
    <property type="entry name" value="FAD_binding_3"/>
    <property type="match status" value="1"/>
</dbReference>
<keyword evidence="2" id="KW-0285">Flavoprotein</keyword>
<gene>
    <name evidence="5" type="ORF">GCM10009839_43320</name>
</gene>
<proteinExistence type="predicted"/>
<sequence length="519" mass="55693">MSGSRPAHVPVLIAGGGPVGLAAAVELGRRGVGCLVVEPRRQVSTARPRCKTLNVRTMEHLRRWGLADRLRERAPLPVSWSQDVVFCTSLSGWELSRFTGVLGLSTQGDRFAETGQQAPQYVLEEVLRAHVAELEPCELLLGARVAAVHQDEERATAAIENEAGERFEVTADYVLGCDGPRSVVREQIGSAYVGGQALRPNFGMVFRSRELWKHVGHGPAVQYWVVNADAPALVGPLDRTDTWWAIAFGVGAEAGRNSAHRIIDALAGTAVEAEVLSTDPWTARMQIVDRMRDRRVFLAGDAAHLNPPFGGHGLNTGIGDAVDLGWKIAAVLAGWGGEQLLNSYEAERRPIQERVIAEASANMRVLSTELLADNLDDADAAGARAREAAGRRIQETKTAEFHSLELVLEQRIDSSPVIPGDLGTAAVGRRLAHRQLSDGRSLFDVLGPDLSLLAGPDARAQADAFEQAAETCGVPVTRLDLAASSTAPLVLVRPDQVVAWQGAGVPDARKLIDQVRGGV</sequence>
<dbReference type="Pfam" id="PF21274">
    <property type="entry name" value="Rng_hyd_C"/>
    <property type="match status" value="1"/>
</dbReference>
<evidence type="ECO:0000256" key="1">
    <source>
        <dbReference type="ARBA" id="ARBA00001974"/>
    </source>
</evidence>
<keyword evidence="6" id="KW-1185">Reference proteome</keyword>
<keyword evidence="3" id="KW-0274">FAD</keyword>
<name>A0ABP5G246_9ACTN</name>
<comment type="cofactor">
    <cofactor evidence="1">
        <name>FAD</name>
        <dbReference type="ChEBI" id="CHEBI:57692"/>
    </cofactor>
</comment>
<feature type="domain" description="FAD-binding" evidence="4">
    <location>
        <begin position="9"/>
        <end position="358"/>
    </location>
</feature>
<accession>A0ABP5G246</accession>
<dbReference type="Gene3D" id="3.40.30.120">
    <property type="match status" value="1"/>
</dbReference>
<organism evidence="5 6">
    <name type="scientific">Catenulispora yoronensis</name>
    <dbReference type="NCBI Taxonomy" id="450799"/>
    <lineage>
        <taxon>Bacteria</taxon>
        <taxon>Bacillati</taxon>
        <taxon>Actinomycetota</taxon>
        <taxon>Actinomycetes</taxon>
        <taxon>Catenulisporales</taxon>
        <taxon>Catenulisporaceae</taxon>
        <taxon>Catenulispora</taxon>
    </lineage>
</organism>
<evidence type="ECO:0000259" key="4">
    <source>
        <dbReference type="Pfam" id="PF01494"/>
    </source>
</evidence>
<dbReference type="NCBIfam" id="NF004780">
    <property type="entry name" value="PRK06126.1"/>
    <property type="match status" value="1"/>
</dbReference>
<evidence type="ECO:0000256" key="3">
    <source>
        <dbReference type="ARBA" id="ARBA00022827"/>
    </source>
</evidence>
<dbReference type="InterPro" id="IPR002938">
    <property type="entry name" value="FAD-bd"/>
</dbReference>
<comment type="caution">
    <text evidence="5">The sequence shown here is derived from an EMBL/GenBank/DDBJ whole genome shotgun (WGS) entry which is preliminary data.</text>
</comment>
<evidence type="ECO:0000313" key="5">
    <source>
        <dbReference type="EMBL" id="GAA2037425.1"/>
    </source>
</evidence>
<dbReference type="Proteomes" id="UP001500751">
    <property type="component" value="Unassembled WGS sequence"/>
</dbReference>
<protein>
    <submittedName>
        <fullName evidence="5">FAD-dependent oxidoreductase</fullName>
    </submittedName>
</protein>
<evidence type="ECO:0000256" key="2">
    <source>
        <dbReference type="ARBA" id="ARBA00022630"/>
    </source>
</evidence>
<dbReference type="PRINTS" id="PR00420">
    <property type="entry name" value="RNGMNOXGNASE"/>
</dbReference>
<dbReference type="Gene3D" id="3.50.50.60">
    <property type="entry name" value="FAD/NAD(P)-binding domain"/>
    <property type="match status" value="1"/>
</dbReference>